<dbReference type="Pfam" id="PF00135">
    <property type="entry name" value="COesterase"/>
    <property type="match status" value="1"/>
</dbReference>
<dbReference type="PROSITE" id="PS01173">
    <property type="entry name" value="LIPASE_GDXG_HIS"/>
    <property type="match status" value="1"/>
</dbReference>
<evidence type="ECO:0000256" key="2">
    <source>
        <dbReference type="ARBA" id="ARBA00010515"/>
    </source>
</evidence>
<evidence type="ECO:0000259" key="6">
    <source>
        <dbReference type="Pfam" id="PF00135"/>
    </source>
</evidence>
<keyword evidence="3" id="KW-0719">Serine esterase</keyword>
<dbReference type="Gene3D" id="3.40.50.1820">
    <property type="entry name" value="alpha/beta hydrolase"/>
    <property type="match status" value="1"/>
</dbReference>
<keyword evidence="4" id="KW-0378">Hydrolase</keyword>
<comment type="similarity">
    <text evidence="1">Belongs to the type-B carboxylesterase/lipase family.</text>
</comment>
<name>A0A2S0BZ05_SITOR</name>
<dbReference type="PANTHER" id="PTHR43142:SF1">
    <property type="entry name" value="CARBOXYLIC ESTER HYDROLASE"/>
    <property type="match status" value="1"/>
</dbReference>
<dbReference type="EMBL" id="KX255846">
    <property type="protein sequence ID" value="ANS53403.1"/>
    <property type="molecule type" value="mRNA"/>
</dbReference>
<proteinExistence type="evidence at transcript level"/>
<dbReference type="GO" id="GO:0052689">
    <property type="term" value="F:carboxylic ester hydrolase activity"/>
    <property type="evidence" value="ECO:0007669"/>
    <property type="project" value="UniProtKB-KW"/>
</dbReference>
<evidence type="ECO:0000313" key="7">
    <source>
        <dbReference type="EMBL" id="ANS53403.1"/>
    </source>
</evidence>
<dbReference type="PANTHER" id="PTHR43142">
    <property type="entry name" value="CARBOXYLIC ESTER HYDROLASE"/>
    <property type="match status" value="1"/>
</dbReference>
<dbReference type="PROSITE" id="PS00941">
    <property type="entry name" value="CARBOXYLESTERASE_B_2"/>
    <property type="match status" value="1"/>
</dbReference>
<feature type="domain" description="Carboxylesterase type B" evidence="6">
    <location>
        <begin position="3"/>
        <end position="516"/>
    </location>
</feature>
<reference evidence="7" key="1">
    <citation type="submission" date="2016-05" db="EMBL/GenBank/DDBJ databases">
        <title>Cloning and sequence analysis of EST genes from Sitophilus oryzae.</title>
        <authorList>
            <person name="Hu F."/>
            <person name="Ye K."/>
            <person name="Lu Y.J."/>
            <person name="Wei Z.J."/>
        </authorList>
    </citation>
    <scope>NUCLEOTIDE SEQUENCE</scope>
</reference>
<dbReference type="InterPro" id="IPR002018">
    <property type="entry name" value="CarbesteraseB"/>
</dbReference>
<protein>
    <submittedName>
        <fullName evidence="7">Esterase 3</fullName>
    </submittedName>
</protein>
<evidence type="ECO:0000256" key="3">
    <source>
        <dbReference type="ARBA" id="ARBA00022487"/>
    </source>
</evidence>
<keyword evidence="5" id="KW-0325">Glycoprotein</keyword>
<organism evidence="7">
    <name type="scientific">Sitophilus oryzae</name>
    <name type="common">Rice weevil</name>
    <name type="synonym">Curculio oryzae</name>
    <dbReference type="NCBI Taxonomy" id="7048"/>
    <lineage>
        <taxon>Eukaryota</taxon>
        <taxon>Metazoa</taxon>
        <taxon>Ecdysozoa</taxon>
        <taxon>Arthropoda</taxon>
        <taxon>Hexapoda</taxon>
        <taxon>Insecta</taxon>
        <taxon>Pterygota</taxon>
        <taxon>Neoptera</taxon>
        <taxon>Endopterygota</taxon>
        <taxon>Coleoptera</taxon>
        <taxon>Polyphaga</taxon>
        <taxon>Cucujiformia</taxon>
        <taxon>Curculionidae</taxon>
        <taxon>Dryophthorinae</taxon>
        <taxon>Sitophilus</taxon>
    </lineage>
</organism>
<sequence>MSAVVKTLQGAVQGNSGTDHDGNTFYKFLGIPYAKPPVGDLRFRDPQPPESWIGVRDATKEGSSCYNTSFVTYQVEGSEDCLYLNVFTRNLPEETDSLKPVMVWIHGGGFVSGSSSTQLYGPEFLLTQDVVLVTINYRLGIFGFLRIKDPKFHINGNMGFKDQVAALRWVKNNIIQFNGDPNNITLFGESAGSASVHLHILSPLSSNLFHKAILQSGSALNPWSEECNHNAVTIARLANKSVDTEKEAVEYLRGISVEELFALQTTTIANAEPGSIWPFGLAIEDSSNRGAFMSRRPIDIITSGDYNKVPIIFGYNSREGLVSQFNKVAKGSFKAEKPEHFIPHNVNFKNNIVLRRNYVDKLKNLYFSGTTEEEAVISILGDAWFVVGIVGAVKNHSQTSMLPIYLYKMSLDTKLNMFKTLLDINDIPGCAHADDIGYLFKTFVTPPIEADSTEDISLRNVLKLWTNFAKYGDPTPDETEFGITWKPTKARQLNVLNIGSELSLSVNPENKRLELWRELYSQSQATIKYL</sequence>
<accession>A0A2S0BZ05</accession>
<dbReference type="InterPro" id="IPR019819">
    <property type="entry name" value="Carboxylesterase_B_CS"/>
</dbReference>
<dbReference type="InterPro" id="IPR002168">
    <property type="entry name" value="Lipase_GDXG_HIS_AS"/>
</dbReference>
<evidence type="ECO:0000256" key="4">
    <source>
        <dbReference type="ARBA" id="ARBA00022801"/>
    </source>
</evidence>
<comment type="similarity">
    <text evidence="2">Belongs to the 'GDXG' lipolytic enzyme family.</text>
</comment>
<dbReference type="OrthoDB" id="19653at2759"/>
<dbReference type="InterPro" id="IPR029058">
    <property type="entry name" value="AB_hydrolase_fold"/>
</dbReference>
<evidence type="ECO:0000256" key="5">
    <source>
        <dbReference type="ARBA" id="ARBA00023180"/>
    </source>
</evidence>
<dbReference type="SUPFAM" id="SSF53474">
    <property type="entry name" value="alpha/beta-Hydrolases"/>
    <property type="match status" value="1"/>
</dbReference>
<dbReference type="AlphaFoldDB" id="A0A2S0BZ05"/>
<evidence type="ECO:0000256" key="1">
    <source>
        <dbReference type="ARBA" id="ARBA00005964"/>
    </source>
</evidence>